<dbReference type="Gene3D" id="2.100.10.30">
    <property type="entry name" value="Jacalin-like lectin domain"/>
    <property type="match status" value="1"/>
</dbReference>
<gene>
    <name evidence="5" type="primary">LOC108847405</name>
</gene>
<name>A0A6J0MUI4_RAPSA</name>
<dbReference type="Proteomes" id="UP000504610">
    <property type="component" value="Chromosome 9"/>
</dbReference>
<comment type="similarity">
    <text evidence="1">Belongs to the jacalin lectin family.</text>
</comment>
<evidence type="ECO:0000259" key="3">
    <source>
        <dbReference type="PROSITE" id="PS51752"/>
    </source>
</evidence>
<reference evidence="5" key="2">
    <citation type="submission" date="2025-08" db="UniProtKB">
        <authorList>
            <consortium name="RefSeq"/>
        </authorList>
    </citation>
    <scope>IDENTIFICATION</scope>
    <source>
        <tissue evidence="5">Leaf</tissue>
    </source>
</reference>
<dbReference type="SUPFAM" id="SSF51101">
    <property type="entry name" value="Mannose-binding lectins"/>
    <property type="match status" value="1"/>
</dbReference>
<keyword evidence="2" id="KW-0430">Lectin</keyword>
<dbReference type="OrthoDB" id="1372089at2759"/>
<sequence>MSAGAEIKKHKLVTDTEKLQPKAGGGVKIHGPWGGIGGIMFDDGIYTGVRQINLSRSVGLVWMKVCYDFKGQAVWGSKHGGRGGFKHDNDTFLAKPRELTRVMSLQA</sequence>
<dbReference type="Pfam" id="PF01419">
    <property type="entry name" value="Jacalin"/>
    <property type="match status" value="1"/>
</dbReference>
<dbReference type="KEGG" id="rsz:108847405"/>
<proteinExistence type="inferred from homology"/>
<feature type="domain" description="Jacalin-type lectin" evidence="3">
    <location>
        <begin position="27"/>
        <end position="107"/>
    </location>
</feature>
<dbReference type="GO" id="GO:0030246">
    <property type="term" value="F:carbohydrate binding"/>
    <property type="evidence" value="ECO:0007669"/>
    <property type="project" value="UniProtKB-KW"/>
</dbReference>
<keyword evidence="4" id="KW-1185">Reference proteome</keyword>
<dbReference type="InterPro" id="IPR001229">
    <property type="entry name" value="Jacalin-like_lectin_dom"/>
</dbReference>
<dbReference type="PROSITE" id="PS51752">
    <property type="entry name" value="JACALIN_LECTIN"/>
    <property type="match status" value="1"/>
</dbReference>
<organism evidence="4 5">
    <name type="scientific">Raphanus sativus</name>
    <name type="common">Radish</name>
    <name type="synonym">Raphanus raphanistrum var. sativus</name>
    <dbReference type="NCBI Taxonomy" id="3726"/>
    <lineage>
        <taxon>Eukaryota</taxon>
        <taxon>Viridiplantae</taxon>
        <taxon>Streptophyta</taxon>
        <taxon>Embryophyta</taxon>
        <taxon>Tracheophyta</taxon>
        <taxon>Spermatophyta</taxon>
        <taxon>Magnoliopsida</taxon>
        <taxon>eudicotyledons</taxon>
        <taxon>Gunneridae</taxon>
        <taxon>Pentapetalae</taxon>
        <taxon>rosids</taxon>
        <taxon>malvids</taxon>
        <taxon>Brassicales</taxon>
        <taxon>Brassicaceae</taxon>
        <taxon>Brassiceae</taxon>
        <taxon>Raphanus</taxon>
    </lineage>
</organism>
<evidence type="ECO:0000256" key="1">
    <source>
        <dbReference type="ARBA" id="ARBA00006568"/>
    </source>
</evidence>
<dbReference type="RefSeq" id="XP_018476140.1">
    <property type="nucleotide sequence ID" value="XM_018620638.2"/>
</dbReference>
<evidence type="ECO:0000313" key="5">
    <source>
        <dbReference type="RefSeq" id="XP_018476140.1"/>
    </source>
</evidence>
<reference evidence="4" key="1">
    <citation type="journal article" date="2019" name="Database">
        <title>The radish genome database (RadishGD): an integrated information resource for radish genomics.</title>
        <authorList>
            <person name="Yu H.J."/>
            <person name="Baek S."/>
            <person name="Lee Y.J."/>
            <person name="Cho A."/>
            <person name="Mun J.H."/>
        </authorList>
    </citation>
    <scope>NUCLEOTIDE SEQUENCE [LARGE SCALE GENOMIC DNA]</scope>
    <source>
        <strain evidence="4">cv. WK10039</strain>
    </source>
</reference>
<dbReference type="AlphaFoldDB" id="A0A6J0MUI4"/>
<protein>
    <submittedName>
        <fullName evidence="5">Jacalin-related lectin 3-like</fullName>
    </submittedName>
</protein>
<dbReference type="InterPro" id="IPR036404">
    <property type="entry name" value="Jacalin-like_lectin_dom_sf"/>
</dbReference>
<evidence type="ECO:0000256" key="2">
    <source>
        <dbReference type="ARBA" id="ARBA00022734"/>
    </source>
</evidence>
<dbReference type="GeneID" id="108847405"/>
<evidence type="ECO:0000313" key="4">
    <source>
        <dbReference type="Proteomes" id="UP000504610"/>
    </source>
</evidence>
<accession>A0A6J0MUI4</accession>